<sequence length="139" mass="14584">MGTLALAIAGAAPIVSGAEATADSKTGSQVGGGENAEGPEASGRRESGGDAARDHLEFSNQFASECMYHRAELRRIANTHPQRVIRVTLVSYLGQTRSQGESVKRLAPGADPAPLGCDASSGLERRWEIVDAEYVDDAD</sequence>
<reference evidence="2 3" key="1">
    <citation type="submission" date="2013-10" db="EMBL/GenBank/DDBJ databases">
        <title>Salinisphaera orenii MK-B5 Genome Sequencing.</title>
        <authorList>
            <person name="Lai Q."/>
            <person name="Li C."/>
            <person name="Shao Z."/>
        </authorList>
    </citation>
    <scope>NUCLEOTIDE SEQUENCE [LARGE SCALE GENOMIC DNA]</scope>
    <source>
        <strain evidence="2 3">MK-B5</strain>
    </source>
</reference>
<dbReference type="AlphaFoldDB" id="A0A423PHT3"/>
<keyword evidence="3" id="KW-1185">Reference proteome</keyword>
<comment type="caution">
    <text evidence="2">The sequence shown here is derived from an EMBL/GenBank/DDBJ whole genome shotgun (WGS) entry which is preliminary data.</text>
</comment>
<feature type="compositionally biased region" description="Basic and acidic residues" evidence="1">
    <location>
        <begin position="42"/>
        <end position="51"/>
    </location>
</feature>
<dbReference type="RefSeq" id="WP_123631853.1">
    <property type="nucleotide sequence ID" value="NZ_AYKH01000040.1"/>
</dbReference>
<gene>
    <name evidence="2" type="ORF">SAOR_13210</name>
</gene>
<organism evidence="2 3">
    <name type="scientific">Salinisphaera orenii MK-B5</name>
    <dbReference type="NCBI Taxonomy" id="856730"/>
    <lineage>
        <taxon>Bacteria</taxon>
        <taxon>Pseudomonadati</taxon>
        <taxon>Pseudomonadota</taxon>
        <taxon>Gammaproteobacteria</taxon>
        <taxon>Salinisphaerales</taxon>
        <taxon>Salinisphaeraceae</taxon>
        <taxon>Salinisphaera</taxon>
    </lineage>
</organism>
<dbReference type="Proteomes" id="UP000283993">
    <property type="component" value="Unassembled WGS sequence"/>
</dbReference>
<evidence type="ECO:0000313" key="3">
    <source>
        <dbReference type="Proteomes" id="UP000283993"/>
    </source>
</evidence>
<feature type="region of interest" description="Disordered" evidence="1">
    <location>
        <begin position="17"/>
        <end position="51"/>
    </location>
</feature>
<protein>
    <submittedName>
        <fullName evidence="2">Uncharacterized protein</fullName>
    </submittedName>
</protein>
<accession>A0A423PHT3</accession>
<evidence type="ECO:0000256" key="1">
    <source>
        <dbReference type="SAM" id="MobiDB-lite"/>
    </source>
</evidence>
<name>A0A423PHT3_9GAMM</name>
<proteinExistence type="predicted"/>
<dbReference type="EMBL" id="AYKH01000040">
    <property type="protein sequence ID" value="ROO25046.1"/>
    <property type="molecule type" value="Genomic_DNA"/>
</dbReference>
<evidence type="ECO:0000313" key="2">
    <source>
        <dbReference type="EMBL" id="ROO25046.1"/>
    </source>
</evidence>